<feature type="domain" description="Glycine zipper" evidence="2">
    <location>
        <begin position="27"/>
        <end position="70"/>
    </location>
</feature>
<reference evidence="4 5" key="1">
    <citation type="journal article" date="2018" name="MBio">
        <title>Insights into the evolution of host association through the isolation and characterization of a novel human periodontal pathobiont, Desulfobulbus oralis.</title>
        <authorList>
            <person name="Cross K.L."/>
            <person name="Chirania P."/>
            <person name="Xiong W."/>
            <person name="Beall C.J."/>
            <person name="Elkins J.G."/>
            <person name="Giannone R.J."/>
            <person name="Griffen A.L."/>
            <person name="Guss A.M."/>
            <person name="Hettich R.L."/>
            <person name="Joshi S.S."/>
            <person name="Mokrzan E.M."/>
            <person name="Martin R.K."/>
            <person name="Zhulin I.B."/>
            <person name="Leys E.J."/>
            <person name="Podar M."/>
        </authorList>
    </citation>
    <scope>NUCLEOTIDE SEQUENCE [LARGE SCALE GENOMIC DNA]</scope>
    <source>
        <strain evidence="4 5">ORNL</strain>
    </source>
</reference>
<organism evidence="4 5">
    <name type="scientific">Desulfobulbus oralis</name>
    <dbReference type="NCBI Taxonomy" id="1986146"/>
    <lineage>
        <taxon>Bacteria</taxon>
        <taxon>Pseudomonadati</taxon>
        <taxon>Thermodesulfobacteriota</taxon>
        <taxon>Desulfobulbia</taxon>
        <taxon>Desulfobulbales</taxon>
        <taxon>Desulfobulbaceae</taxon>
        <taxon>Desulfobulbus</taxon>
    </lineage>
</organism>
<evidence type="ECO:0008006" key="6">
    <source>
        <dbReference type="Google" id="ProtNLM"/>
    </source>
</evidence>
<evidence type="ECO:0000313" key="4">
    <source>
        <dbReference type="EMBL" id="AVD70847.1"/>
    </source>
</evidence>
<dbReference type="Pfam" id="PF16998">
    <property type="entry name" value="17kDa_Anti_2"/>
    <property type="match status" value="1"/>
</dbReference>
<dbReference type="OrthoDB" id="5402098at2"/>
<proteinExistence type="predicted"/>
<dbReference type="RefSeq" id="WP_104936131.1">
    <property type="nucleotide sequence ID" value="NZ_CP021255.1"/>
</dbReference>
<feature type="signal peptide" evidence="1">
    <location>
        <begin position="1"/>
        <end position="19"/>
    </location>
</feature>
<dbReference type="InterPro" id="IPR039567">
    <property type="entry name" value="Gly-zipper"/>
</dbReference>
<accession>A0A2L1GML6</accession>
<protein>
    <recommendedName>
        <fullName evidence="6">Glycine zipper domain-containing protein</fullName>
    </recommendedName>
</protein>
<keyword evidence="1" id="KW-0732">Signal</keyword>
<feature type="chain" id="PRO_5014623400" description="Glycine zipper domain-containing protein" evidence="1">
    <location>
        <begin position="20"/>
        <end position="147"/>
    </location>
</feature>
<dbReference type="PROSITE" id="PS51257">
    <property type="entry name" value="PROKAR_LIPOPROTEIN"/>
    <property type="match status" value="1"/>
</dbReference>
<sequence>MKYLSILAILSLLALSACATGPSRGGIGAGVGAGIGAIAGQAIGHNTQGTLIGTAVGGLIGYMVGNEMDKYDRQQLDHMYERGVSNQTSSWVNPDTGYQYSVTPHSAYQSNNRWCRKAEIDSWIEGRKKTVTTTACRNENGQWEIQR</sequence>
<dbReference type="InterPro" id="IPR016364">
    <property type="entry name" value="Surface_antigen_Rickettsia"/>
</dbReference>
<dbReference type="EMBL" id="CP021255">
    <property type="protein sequence ID" value="AVD70847.1"/>
    <property type="molecule type" value="Genomic_DNA"/>
</dbReference>
<dbReference type="AlphaFoldDB" id="A0A2L1GML6"/>
<evidence type="ECO:0000259" key="2">
    <source>
        <dbReference type="Pfam" id="PF13488"/>
    </source>
</evidence>
<feature type="domain" description="Surface antigen" evidence="3">
    <location>
        <begin position="84"/>
        <end position="146"/>
    </location>
</feature>
<gene>
    <name evidence="4" type="ORF">CAY53_04590</name>
</gene>
<dbReference type="KEGG" id="deo:CAY53_04590"/>
<keyword evidence="5" id="KW-1185">Reference proteome</keyword>
<dbReference type="PIRSF" id="PIRSF002721">
    <property type="entry name" value="Surface_antigen_Rickettsia"/>
    <property type="match status" value="1"/>
</dbReference>
<name>A0A2L1GML6_9BACT</name>
<dbReference type="Proteomes" id="UP000239867">
    <property type="component" value="Chromosome"/>
</dbReference>
<evidence type="ECO:0000259" key="3">
    <source>
        <dbReference type="Pfam" id="PF16998"/>
    </source>
</evidence>
<dbReference type="Pfam" id="PF13488">
    <property type="entry name" value="Gly-zipper_Omp"/>
    <property type="match status" value="1"/>
</dbReference>
<dbReference type="InterPro" id="IPR032635">
    <property type="entry name" value="Anti_2"/>
</dbReference>
<evidence type="ECO:0000313" key="5">
    <source>
        <dbReference type="Proteomes" id="UP000239867"/>
    </source>
</evidence>
<evidence type="ECO:0000256" key="1">
    <source>
        <dbReference type="SAM" id="SignalP"/>
    </source>
</evidence>